<proteinExistence type="predicted"/>
<evidence type="ECO:0000259" key="2">
    <source>
        <dbReference type="Pfam" id="PF16452"/>
    </source>
</evidence>
<name>A0ABX6DPU7_KLUIN</name>
<feature type="domain" description="Bacteriophage CI repressor N-terminal" evidence="1">
    <location>
        <begin position="10"/>
        <end position="71"/>
    </location>
</feature>
<dbReference type="RefSeq" id="WP_153743329.1">
    <property type="nucleotide sequence ID" value="NZ_CP045843.1"/>
</dbReference>
<dbReference type="Gene3D" id="2.10.109.10">
    <property type="entry name" value="Umud Fragment, subunit A"/>
    <property type="match status" value="1"/>
</dbReference>
<evidence type="ECO:0000259" key="1">
    <source>
        <dbReference type="Pfam" id="PF07022"/>
    </source>
</evidence>
<evidence type="ECO:0000313" key="4">
    <source>
        <dbReference type="Proteomes" id="UP000344450"/>
    </source>
</evidence>
<gene>
    <name evidence="3" type="ORF">GHC21_14590</name>
</gene>
<organism evidence="3 4">
    <name type="scientific">Kluyvera intermedia</name>
    <name type="common">Enterobacter intermedius</name>
    <dbReference type="NCBI Taxonomy" id="61648"/>
    <lineage>
        <taxon>Bacteria</taxon>
        <taxon>Pseudomonadati</taxon>
        <taxon>Pseudomonadota</taxon>
        <taxon>Gammaproteobacteria</taxon>
        <taxon>Enterobacterales</taxon>
        <taxon>Enterobacteriaceae</taxon>
        <taxon>Kluyvera</taxon>
    </lineage>
</organism>
<dbReference type="Pfam" id="PF16452">
    <property type="entry name" value="Phage_CI_C"/>
    <property type="match status" value="1"/>
</dbReference>
<sequence length="187" mass="21532">MDFNSGGKKVIERLVEAYGFTTRQALCDHLGVSKSTMATRYMRDIFPADWVLQCAMETGTTLEWIAFGKGAPTKSITAELITLECYDLHDGKLINKREYAIAQDLLPENLNREYVVNDADDFYIISQEETFTDGLWLVSIDQEFSVRNIFKLPGNRIRVVNERYSFECENDELTLNQKIKGIIKRRV</sequence>
<protein>
    <submittedName>
        <fullName evidence="3">Phage repressor protein</fullName>
    </submittedName>
</protein>
<reference evidence="3 4" key="1">
    <citation type="submission" date="2019-10" db="EMBL/GenBank/DDBJ databases">
        <title>Complete genome sequencing of drug resistant plasmids in Kluyvera intermedia.</title>
        <authorList>
            <person name="Ke C."/>
            <person name="Jian S."/>
        </authorList>
    </citation>
    <scope>NUCLEOTIDE SEQUENCE [LARGE SCALE GENOMIC DNA]</scope>
    <source>
        <strain evidence="3 4">N2-1</strain>
    </source>
</reference>
<dbReference type="EMBL" id="CP045845">
    <property type="protein sequence ID" value="QGH30828.1"/>
    <property type="molecule type" value="Genomic_DNA"/>
</dbReference>
<dbReference type="InterPro" id="IPR010744">
    <property type="entry name" value="Phage_CI_N"/>
</dbReference>
<accession>A0ABX6DPU7</accession>
<keyword evidence="4" id="KW-1185">Reference proteome</keyword>
<feature type="domain" description="Bacteriophage CI repressor C-terminal" evidence="2">
    <location>
        <begin position="86"/>
        <end position="175"/>
    </location>
</feature>
<dbReference type="InterPro" id="IPR010982">
    <property type="entry name" value="Lambda_DNA-bd_dom_sf"/>
</dbReference>
<dbReference type="Pfam" id="PF07022">
    <property type="entry name" value="Phage_CI_repr"/>
    <property type="match status" value="1"/>
</dbReference>
<dbReference type="InterPro" id="IPR032499">
    <property type="entry name" value="Phage_CI_C"/>
</dbReference>
<evidence type="ECO:0000313" key="3">
    <source>
        <dbReference type="EMBL" id="QGH30828.1"/>
    </source>
</evidence>
<dbReference type="Gene3D" id="1.10.260.40">
    <property type="entry name" value="lambda repressor-like DNA-binding domains"/>
    <property type="match status" value="1"/>
</dbReference>
<dbReference type="Proteomes" id="UP000344450">
    <property type="component" value="Chromosome"/>
</dbReference>
<dbReference type="GeneID" id="91973645"/>